<dbReference type="Gene3D" id="3.80.10.10">
    <property type="entry name" value="Ribonuclease Inhibitor"/>
    <property type="match status" value="2"/>
</dbReference>
<feature type="region of interest" description="Disordered" evidence="2">
    <location>
        <begin position="397"/>
        <end position="421"/>
    </location>
</feature>
<dbReference type="EMBL" id="PRFA01000044">
    <property type="protein sequence ID" value="PWU91224.1"/>
    <property type="molecule type" value="Genomic_DNA"/>
</dbReference>
<feature type="coiled-coil region" evidence="1">
    <location>
        <begin position="440"/>
        <end position="467"/>
    </location>
</feature>
<dbReference type="InterPro" id="IPR052394">
    <property type="entry name" value="LRR-containing"/>
</dbReference>
<proteinExistence type="predicted"/>
<dbReference type="VEuPathDB" id="TriTrypDB:TcG_10746"/>
<keyword evidence="1" id="KW-0175">Coiled coil</keyword>
<organism evidence="4 5">
    <name type="scientific">Trypanosoma cruzi</name>
    <dbReference type="NCBI Taxonomy" id="5693"/>
    <lineage>
        <taxon>Eukaryota</taxon>
        <taxon>Discoba</taxon>
        <taxon>Euglenozoa</taxon>
        <taxon>Kinetoplastea</taxon>
        <taxon>Metakinetoplastina</taxon>
        <taxon>Trypanosomatida</taxon>
        <taxon>Trypanosomatidae</taxon>
        <taxon>Trypanosoma</taxon>
        <taxon>Schizotrypanum</taxon>
    </lineage>
</organism>
<dbReference type="InterPro" id="IPR019748">
    <property type="entry name" value="FERM_central"/>
</dbReference>
<dbReference type="VEuPathDB" id="TriTrypDB:C4B63_44g241"/>
<dbReference type="VEuPathDB" id="TriTrypDB:Tc_MARK_1709"/>
<dbReference type="Gene3D" id="1.20.80.10">
    <property type="match status" value="1"/>
</dbReference>
<dbReference type="PROSITE" id="PS50057">
    <property type="entry name" value="FERM_3"/>
    <property type="match status" value="1"/>
</dbReference>
<dbReference type="VEuPathDB" id="TriTrypDB:BCY84_21581"/>
<dbReference type="InterPro" id="IPR014352">
    <property type="entry name" value="FERM/acyl-CoA-bd_prot_sf"/>
</dbReference>
<dbReference type="InterPro" id="IPR019749">
    <property type="entry name" value="Band_41_domain"/>
</dbReference>
<dbReference type="VEuPathDB" id="TriTrypDB:TcCLB.511893.10"/>
<dbReference type="InterPro" id="IPR032675">
    <property type="entry name" value="LRR_dom_sf"/>
</dbReference>
<dbReference type="PANTHER" id="PTHR24114:SF2">
    <property type="entry name" value="F-BOX DOMAIN-CONTAINING PROTEIN-RELATED"/>
    <property type="match status" value="1"/>
</dbReference>
<dbReference type="InterPro" id="IPR035963">
    <property type="entry name" value="FERM_2"/>
</dbReference>
<dbReference type="VEuPathDB" id="TriTrypDB:TcCLB.508679.20"/>
<evidence type="ECO:0000313" key="5">
    <source>
        <dbReference type="Proteomes" id="UP000246121"/>
    </source>
</evidence>
<dbReference type="VEuPathDB" id="TriTrypDB:TCDM_05515"/>
<protein>
    <recommendedName>
        <fullName evidence="3">FERM domain-containing protein</fullName>
    </recommendedName>
</protein>
<dbReference type="VEuPathDB" id="TriTrypDB:TcCLB.509893.10"/>
<dbReference type="VEuPathDB" id="TriTrypDB:TCSYLVIO_002964"/>
<dbReference type="SMART" id="SM00368">
    <property type="entry name" value="LRR_RI"/>
    <property type="match status" value="6"/>
</dbReference>
<evidence type="ECO:0000256" key="1">
    <source>
        <dbReference type="SAM" id="Coils"/>
    </source>
</evidence>
<dbReference type="SUPFAM" id="SSF52047">
    <property type="entry name" value="RNI-like"/>
    <property type="match status" value="1"/>
</dbReference>
<feature type="coiled-coil region" evidence="1">
    <location>
        <begin position="149"/>
        <end position="260"/>
    </location>
</feature>
<evidence type="ECO:0000259" key="3">
    <source>
        <dbReference type="PROSITE" id="PS50057"/>
    </source>
</evidence>
<dbReference type="VEuPathDB" id="TriTrypDB:C3747_98g107"/>
<evidence type="ECO:0000313" key="4">
    <source>
        <dbReference type="EMBL" id="PWU91224.1"/>
    </source>
</evidence>
<dbReference type="PANTHER" id="PTHR24114">
    <property type="entry name" value="LEUCINE RICH REPEAT FAMILY PROTEIN"/>
    <property type="match status" value="1"/>
</dbReference>
<dbReference type="SMART" id="SM00295">
    <property type="entry name" value="B41"/>
    <property type="match status" value="1"/>
</dbReference>
<gene>
    <name evidence="4" type="ORF">C4B63_44g241</name>
</gene>
<feature type="region of interest" description="Disordered" evidence="2">
    <location>
        <begin position="468"/>
        <end position="506"/>
    </location>
</feature>
<dbReference type="InterPro" id="IPR000299">
    <property type="entry name" value="FERM_domain"/>
</dbReference>
<name>A0A2V2V4L8_TRYCR</name>
<evidence type="ECO:0000256" key="2">
    <source>
        <dbReference type="SAM" id="MobiDB-lite"/>
    </source>
</evidence>
<dbReference type="VEuPathDB" id="TriTrypDB:TcYC6_0107560"/>
<dbReference type="Pfam" id="PF09379">
    <property type="entry name" value="FERM_N"/>
    <property type="match status" value="1"/>
</dbReference>
<dbReference type="SUPFAM" id="SSF47031">
    <property type="entry name" value="Second domain of FERM"/>
    <property type="match status" value="1"/>
</dbReference>
<sequence>MTDATCPQWLSQAEHLRCRTDPYRALDAAQRRVNDIRRSILALRSSIKALEDHPVVQLGRAARHFEKLRAEHFALDDAHSEKLQQRAALMRIADTLREEKRVLLGEINVARRGVMVQRVECDDISAACRRHEREQKARLALQEVQEVQLAALIEQERDCSERLAAARAEFDALSSAAEQHNQRIRSLTTLHEHLSGTRAEQERAAAALRNDVTRQEAELAEVLAGLWDYKTEVSTRVLALQRLAQERQDELERVRRLSEHEVDTLAAHNKALGDALKKTSESLLHVRTESRTFKDTTRHAIADGQLEVQKYMGVVELVEEQNLGLRSAIGRAEEVLRQSAHHAADKNTINNKSLIEQANLVSKLHMEVQSTLEEVRLAEAQLCSFCREQLSAELPSLQQDKEGAAPRSGVNVDTGLPSPRGIVAETSDKFVALQGVVETRTDELQEVSRLREALNALNLQLLRERGEREAERQLEEDDRLRSAADAEVTHRAEEERRRLSQQDAEKKGAGEAALTYTVQFVDGTKRRVDAFPSDTVAVMISRVALRAGIVQWRMFNLAELVDEGTLLGSVHRYLSRSAALEDEGVTPQTVLLFEFKHYKRPLHWDDAVAQELFFRQLQQHIVREYYPVSEAVAVQLASYELQAVFGDFTAQKSLLYFDRVGLEAYLPISVSAHEYDYWQQRLVTNHRRRAGLTATQARCGYIDVVSTTPWWGMTFFDVRDRDNCPFIAGVAEDGFYVFSASKQECLDAIPFPDLVGWERCPAGVVIRRCGTHKMTLYATSQLQAKELVDLLSEYYMLLPQQVRDGMRIDVGDVETVSAWLVSPTVFEFPVVSRPHPVPYESRVECMKAAYMSYCAEVDELGQQHVPATALLRAMDRAVDDGTALDALDLAMADPPVDDRHLAVLAEILTFTLREYEPPEKHEGWKENIAVTAVLLAQASVERQLLTASSVPTIAKVIALFPALQTLDLSYIPLDTASEQLGGALARGAKQLRRLVLRGCRIGARALHSILVIFGSQKPNALEHLDLEDNFLTHAAIHPLCEVLMDGRAALKELDLAFNRLEPSGIDAIAKALRASPQLQSLDLSGNPGVEPPSTRAPLLVTKGSGIARLSFRSCKLHFALFGAMNAELMSNGDIVELNLSANPIGDGVDTRAAMAAFSFLGDPRSACRLEVLCMEDCGLTEGCLGDALGGAMASNRTVQRLFLRSNGLARKTGFLPPLLTEAVGTHSVLCVLDLSDNGISHAGCMRLFAALVRSNSMCKLYLDGNNLGAAEESASYAELVVFLENSVSLGLLSLCNTEMHDAALEKVGEGLSRNTALHTFVASGNAFTASGIAAFARLIQQNVTLKNLDLSTEALYHDEAVYADTHRLLSGVGRLDSVQL</sequence>
<dbReference type="InterPro" id="IPR018979">
    <property type="entry name" value="FERM_N"/>
</dbReference>
<dbReference type="VEuPathDB" id="TriTrypDB:TCDM_05560"/>
<comment type="caution">
    <text evidence="4">The sequence shown here is derived from an EMBL/GenBank/DDBJ whole genome shotgun (WGS) entry which is preliminary data.</text>
</comment>
<dbReference type="VEuPathDB" id="TriTrypDB:TcBrA4_0034350"/>
<dbReference type="CDD" id="cd14473">
    <property type="entry name" value="FERM_B-lobe"/>
    <property type="match status" value="1"/>
</dbReference>
<reference evidence="4 5" key="1">
    <citation type="journal article" date="2018" name="Microb. Genom.">
        <title>Expanding an expanded genome: long-read sequencing of Trypanosoma cruzi.</title>
        <authorList>
            <person name="Berna L."/>
            <person name="Rodriguez M."/>
            <person name="Chiribao M.L."/>
            <person name="Parodi-Talice A."/>
            <person name="Pita S."/>
            <person name="Rijo G."/>
            <person name="Alvarez-Valin F."/>
            <person name="Robello C."/>
        </authorList>
    </citation>
    <scope>NUCLEOTIDE SEQUENCE [LARGE SCALE GENOMIC DNA]</scope>
    <source>
        <strain evidence="4 5">Dm28c</strain>
    </source>
</reference>
<dbReference type="Pfam" id="PF00373">
    <property type="entry name" value="FERM_M"/>
    <property type="match status" value="1"/>
</dbReference>
<feature type="domain" description="FERM" evidence="3">
    <location>
        <begin position="514"/>
        <end position="802"/>
    </location>
</feature>
<accession>A0A2V2V4L8</accession>
<dbReference type="VEuPathDB" id="TriTrypDB:TcCL_NonESM05024"/>
<dbReference type="Proteomes" id="UP000246121">
    <property type="component" value="Unassembled WGS sequence"/>
</dbReference>
<dbReference type="VEuPathDB" id="TriTrypDB:TcCL_Unassigned04618"/>